<dbReference type="InterPro" id="IPR012337">
    <property type="entry name" value="RNaseH-like_sf"/>
</dbReference>
<dbReference type="EMBL" id="JAVFWL010000003">
    <property type="protein sequence ID" value="KAK6741895.1"/>
    <property type="molecule type" value="Genomic_DNA"/>
</dbReference>
<dbReference type="InterPro" id="IPR041588">
    <property type="entry name" value="Integrase_H2C2"/>
</dbReference>
<evidence type="ECO:0000313" key="2">
    <source>
        <dbReference type="EMBL" id="KAK6741895.1"/>
    </source>
</evidence>
<organism evidence="2 3">
    <name type="scientific">Necator americanus</name>
    <name type="common">Human hookworm</name>
    <dbReference type="NCBI Taxonomy" id="51031"/>
    <lineage>
        <taxon>Eukaryota</taxon>
        <taxon>Metazoa</taxon>
        <taxon>Ecdysozoa</taxon>
        <taxon>Nematoda</taxon>
        <taxon>Chromadorea</taxon>
        <taxon>Rhabditida</taxon>
        <taxon>Rhabditina</taxon>
        <taxon>Rhabditomorpha</taxon>
        <taxon>Strongyloidea</taxon>
        <taxon>Ancylostomatidae</taxon>
        <taxon>Bunostominae</taxon>
        <taxon>Necator</taxon>
    </lineage>
</organism>
<dbReference type="SUPFAM" id="SSF53098">
    <property type="entry name" value="Ribonuclease H-like"/>
    <property type="match status" value="1"/>
</dbReference>
<comment type="caution">
    <text evidence="2">The sequence shown here is derived from an EMBL/GenBank/DDBJ whole genome shotgun (WGS) entry which is preliminary data.</text>
</comment>
<dbReference type="Pfam" id="PF17921">
    <property type="entry name" value="Integrase_H2C2"/>
    <property type="match status" value="1"/>
</dbReference>
<keyword evidence="3" id="KW-1185">Reference proteome</keyword>
<reference evidence="2 3" key="1">
    <citation type="submission" date="2023-08" db="EMBL/GenBank/DDBJ databases">
        <title>A Necator americanus chromosomal reference genome.</title>
        <authorList>
            <person name="Ilik V."/>
            <person name="Petrzelkova K.J."/>
            <person name="Pardy F."/>
            <person name="Fuh T."/>
            <person name="Niatou-Singa F.S."/>
            <person name="Gouil Q."/>
            <person name="Baker L."/>
            <person name="Ritchie M.E."/>
            <person name="Jex A.R."/>
            <person name="Gazzola D."/>
            <person name="Li H."/>
            <person name="Toshio Fujiwara R."/>
            <person name="Zhan B."/>
            <person name="Aroian R.V."/>
            <person name="Pafco B."/>
            <person name="Schwarz E.M."/>
        </authorList>
    </citation>
    <scope>NUCLEOTIDE SEQUENCE [LARGE SCALE GENOMIC DNA]</scope>
    <source>
        <strain evidence="2 3">Aroian</strain>
        <tissue evidence="2">Whole animal</tissue>
    </source>
</reference>
<gene>
    <name evidence="2" type="primary">Necator_chrIII.g10407</name>
    <name evidence="2" type="ORF">RB195_009642</name>
</gene>
<dbReference type="InterPro" id="IPR036397">
    <property type="entry name" value="RNaseH_sf"/>
</dbReference>
<feature type="domain" description="Integrase zinc-binding" evidence="1">
    <location>
        <begin position="3"/>
        <end position="46"/>
    </location>
</feature>
<dbReference type="Proteomes" id="UP001303046">
    <property type="component" value="Unassembled WGS sequence"/>
</dbReference>
<dbReference type="PANTHER" id="PTHR47331:SF2">
    <property type="match status" value="1"/>
</dbReference>
<protein>
    <recommendedName>
        <fullName evidence="1">Integrase zinc-binding domain-containing protein</fullName>
    </recommendedName>
</protein>
<name>A0ABR1CV08_NECAM</name>
<evidence type="ECO:0000313" key="3">
    <source>
        <dbReference type="Proteomes" id="UP001303046"/>
    </source>
</evidence>
<dbReference type="PANTHER" id="PTHR47331">
    <property type="entry name" value="PHD-TYPE DOMAIN-CONTAINING PROTEIN"/>
    <property type="match status" value="1"/>
</dbReference>
<evidence type="ECO:0000259" key="1">
    <source>
        <dbReference type="Pfam" id="PF17921"/>
    </source>
</evidence>
<proteinExistence type="predicted"/>
<accession>A0ABR1CV08</accession>
<dbReference type="Gene3D" id="3.30.420.10">
    <property type="entry name" value="Ribonuclease H-like superfamily/Ribonuclease H"/>
    <property type="match status" value="1"/>
</dbReference>
<sequence>MYHHKIRFHSGVHAKIAAIRTSYFTPSIKTTITRILRLCTVCRRAQGHAYRYPEMPSLPPERVNRSRPFQKVGLDYLGPLYHRDQVHSQAEIWICLFICMATRAVHLELVHNNTAFEFLLAFRRLIARSGTPDLIISDNATTFQQPMTPYKAPSTIAKP</sequence>